<organism evidence="2 3">
    <name type="scientific">Tilletia horrida</name>
    <dbReference type="NCBI Taxonomy" id="155126"/>
    <lineage>
        <taxon>Eukaryota</taxon>
        <taxon>Fungi</taxon>
        <taxon>Dikarya</taxon>
        <taxon>Basidiomycota</taxon>
        <taxon>Ustilaginomycotina</taxon>
        <taxon>Exobasidiomycetes</taxon>
        <taxon>Tilletiales</taxon>
        <taxon>Tilletiaceae</taxon>
        <taxon>Tilletia</taxon>
    </lineage>
</organism>
<feature type="compositionally biased region" description="Polar residues" evidence="1">
    <location>
        <begin position="64"/>
        <end position="75"/>
    </location>
</feature>
<feature type="compositionally biased region" description="Polar residues" evidence="1">
    <location>
        <begin position="187"/>
        <end position="201"/>
    </location>
</feature>
<name>A0AAN6GR75_9BASI</name>
<feature type="compositionally biased region" description="Acidic residues" evidence="1">
    <location>
        <begin position="414"/>
        <end position="430"/>
    </location>
</feature>
<dbReference type="Proteomes" id="UP001176517">
    <property type="component" value="Unassembled WGS sequence"/>
</dbReference>
<feature type="compositionally biased region" description="Polar residues" evidence="1">
    <location>
        <begin position="619"/>
        <end position="631"/>
    </location>
</feature>
<dbReference type="AlphaFoldDB" id="A0AAN6GR75"/>
<gene>
    <name evidence="2" type="ORF">OC846_002891</name>
</gene>
<protein>
    <submittedName>
        <fullName evidence="2">Uncharacterized protein</fullName>
    </submittedName>
</protein>
<feature type="region of interest" description="Disordered" evidence="1">
    <location>
        <begin position="400"/>
        <end position="443"/>
    </location>
</feature>
<feature type="region of interest" description="Disordered" evidence="1">
    <location>
        <begin position="64"/>
        <end position="114"/>
    </location>
</feature>
<evidence type="ECO:0000313" key="3">
    <source>
        <dbReference type="Proteomes" id="UP001176517"/>
    </source>
</evidence>
<reference evidence="2" key="1">
    <citation type="journal article" date="2023" name="PhytoFront">
        <title>Draft Genome Resources of Seven Strains of Tilletia horrida, Causal Agent of Kernel Smut of Rice.</title>
        <authorList>
            <person name="Khanal S."/>
            <person name="Antony Babu S."/>
            <person name="Zhou X.G."/>
        </authorList>
    </citation>
    <scope>NUCLEOTIDE SEQUENCE</scope>
    <source>
        <strain evidence="2">TX6</strain>
    </source>
</reference>
<accession>A0AAN6GR75</accession>
<proteinExistence type="predicted"/>
<evidence type="ECO:0000256" key="1">
    <source>
        <dbReference type="SAM" id="MobiDB-lite"/>
    </source>
</evidence>
<comment type="caution">
    <text evidence="2">The sequence shown here is derived from an EMBL/GenBank/DDBJ whole genome shotgun (WGS) entry which is preliminary data.</text>
</comment>
<feature type="region of interest" description="Disordered" evidence="1">
    <location>
        <begin position="186"/>
        <end position="229"/>
    </location>
</feature>
<feature type="compositionally biased region" description="Low complexity" evidence="1">
    <location>
        <begin position="434"/>
        <end position="443"/>
    </location>
</feature>
<sequence>MPFEDAALHAILLSGVLDGHDAGGNPDVPSYLTSDFNRKQRVANLYAQSIAKRSEWASSLNTRTFSAGPPSNSVLDPNRRVSGPKAPRSWSSQASGLDLAGRGGSGGVGPSISGRPLETVMAAVIESEEEAGAGSTRGSTAAPRRAVEAYHAQFLRPSPTSLAFADLRLGNEGRLAAAAALQPEWRASTTSSLKQSDTKTGTVLGEKSGSKSRDQGQSESDVQPEDQHKKLELEMLAKMATRFRRLSSFGILEFFQQGSNARDVSLIRNGLNADILPSRITAHRSPPSLTDICLGLLIQAFQPLNELIQAQELPSGRRRRRRIAGPDLKVVLDDRSAPNDSVGLDEGTADDNFGSFEDSVASLPVHLRARCMALLGRLAGASSPHAGRIIQMLFYGSHPPDKPARHAGSGPAPDDWETAESEENVEVAEDSNERSSASHNSSSYITDLSTTELDLSFVPLRKHEISRLLNTFSIASGLGSSLRVLSLAGLNQPDLQHEGRISAESATTTQRISDNDVLRLVQQLPALEVLSLAGSCLSPPPVRKAAQVRGIPHCASCDQVFAASSGDMLIDVTLTHPQRSAQAFLSSLSRATPRLTVLDLSYTCWIDSDTLKAVHWGTSSSEPINGQQRGPNAQIRGEGSGQALAGNLSQPQIWPGTSVDTRRTSAPIEYVNPTGSSSPSSSRSGSRALVWLRLERLIVRGCPHLITSQPPGPIIPEYSTLSQATYTRARFLEQRQEITLADRNLQKTQLALLIRGQKTVKDPAVRSTDIIWEWE</sequence>
<dbReference type="EMBL" id="JAPDMZ010000062">
    <property type="protein sequence ID" value="KAK0552487.1"/>
    <property type="molecule type" value="Genomic_DNA"/>
</dbReference>
<keyword evidence="3" id="KW-1185">Reference proteome</keyword>
<feature type="region of interest" description="Disordered" evidence="1">
    <location>
        <begin position="619"/>
        <end position="660"/>
    </location>
</feature>
<evidence type="ECO:0000313" key="2">
    <source>
        <dbReference type="EMBL" id="KAK0552487.1"/>
    </source>
</evidence>